<keyword evidence="9" id="KW-1185">Reference proteome</keyword>
<dbReference type="InterPro" id="IPR051907">
    <property type="entry name" value="DoxX-like_oxidoreductase"/>
</dbReference>
<dbReference type="GO" id="GO:0005886">
    <property type="term" value="C:plasma membrane"/>
    <property type="evidence" value="ECO:0007669"/>
    <property type="project" value="UniProtKB-SubCell"/>
</dbReference>
<dbReference type="PANTHER" id="PTHR33452">
    <property type="entry name" value="OXIDOREDUCTASE CATD-RELATED"/>
    <property type="match status" value="1"/>
</dbReference>
<evidence type="ECO:0000256" key="2">
    <source>
        <dbReference type="ARBA" id="ARBA00006679"/>
    </source>
</evidence>
<evidence type="ECO:0000313" key="9">
    <source>
        <dbReference type="Proteomes" id="UP000553963"/>
    </source>
</evidence>
<dbReference type="Pfam" id="PF07681">
    <property type="entry name" value="DoxX"/>
    <property type="match status" value="1"/>
</dbReference>
<comment type="similarity">
    <text evidence="2">Belongs to the DoxX family.</text>
</comment>
<evidence type="ECO:0000256" key="1">
    <source>
        <dbReference type="ARBA" id="ARBA00004651"/>
    </source>
</evidence>
<name>A0A840AUL6_9HYPH</name>
<organism evidence="8 9">
    <name type="scientific">Kaistia hirudinis</name>
    <dbReference type="NCBI Taxonomy" id="1293440"/>
    <lineage>
        <taxon>Bacteria</taxon>
        <taxon>Pseudomonadati</taxon>
        <taxon>Pseudomonadota</taxon>
        <taxon>Alphaproteobacteria</taxon>
        <taxon>Hyphomicrobiales</taxon>
        <taxon>Kaistiaceae</taxon>
        <taxon>Kaistia</taxon>
    </lineage>
</organism>
<evidence type="ECO:0000256" key="3">
    <source>
        <dbReference type="ARBA" id="ARBA00022475"/>
    </source>
</evidence>
<feature type="transmembrane region" description="Helical" evidence="7">
    <location>
        <begin position="131"/>
        <end position="153"/>
    </location>
</feature>
<dbReference type="PANTHER" id="PTHR33452:SF1">
    <property type="entry name" value="INNER MEMBRANE PROTEIN YPHA-RELATED"/>
    <property type="match status" value="1"/>
</dbReference>
<evidence type="ECO:0000256" key="4">
    <source>
        <dbReference type="ARBA" id="ARBA00022692"/>
    </source>
</evidence>
<evidence type="ECO:0000313" key="8">
    <source>
        <dbReference type="EMBL" id="MBB3932491.1"/>
    </source>
</evidence>
<keyword evidence="6 7" id="KW-0472">Membrane</keyword>
<evidence type="ECO:0000256" key="7">
    <source>
        <dbReference type="SAM" id="Phobius"/>
    </source>
</evidence>
<keyword evidence="5 7" id="KW-1133">Transmembrane helix</keyword>
<accession>A0A840AUL6</accession>
<dbReference type="AlphaFoldDB" id="A0A840AUL6"/>
<proteinExistence type="inferred from homology"/>
<sequence length="159" mass="17581">MTHTISTAERPASRHLPQLLDGALQRLGLIPADLIALVARLSIAGVFWQSGQTKVEGWHVTDSAVYLFANEYRLPLVDPWLAAHLAAFAEHFFPVLLVLGLASRLSALALLGMTLVIEVFVYPDAWPTHGTWAVCLLFIMKQGPGVLSLDYLIARRVRR</sequence>
<gene>
    <name evidence="8" type="ORF">GGR25_003549</name>
</gene>
<keyword evidence="3" id="KW-1003">Cell membrane</keyword>
<evidence type="ECO:0000256" key="5">
    <source>
        <dbReference type="ARBA" id="ARBA00022989"/>
    </source>
</evidence>
<reference evidence="8 9" key="1">
    <citation type="submission" date="2020-08" db="EMBL/GenBank/DDBJ databases">
        <title>Genomic Encyclopedia of Type Strains, Phase IV (KMG-IV): sequencing the most valuable type-strain genomes for metagenomic binning, comparative biology and taxonomic classification.</title>
        <authorList>
            <person name="Goeker M."/>
        </authorList>
    </citation>
    <scope>NUCLEOTIDE SEQUENCE [LARGE SCALE GENOMIC DNA]</scope>
    <source>
        <strain evidence="8 9">DSM 25966</strain>
    </source>
</reference>
<keyword evidence="4 7" id="KW-0812">Transmembrane</keyword>
<dbReference type="Proteomes" id="UP000553963">
    <property type="component" value="Unassembled WGS sequence"/>
</dbReference>
<dbReference type="EMBL" id="JACIDS010000004">
    <property type="protein sequence ID" value="MBB3932491.1"/>
    <property type="molecule type" value="Genomic_DNA"/>
</dbReference>
<dbReference type="RefSeq" id="WP_183400115.1">
    <property type="nucleotide sequence ID" value="NZ_JACIDS010000004.1"/>
</dbReference>
<dbReference type="InterPro" id="IPR032808">
    <property type="entry name" value="DoxX"/>
</dbReference>
<protein>
    <submittedName>
        <fullName evidence="8">Putative oxidoreductase</fullName>
    </submittedName>
</protein>
<comment type="subcellular location">
    <subcellularLocation>
        <location evidence="1">Cell membrane</location>
        <topology evidence="1">Multi-pass membrane protein</topology>
    </subcellularLocation>
</comment>
<evidence type="ECO:0000256" key="6">
    <source>
        <dbReference type="ARBA" id="ARBA00023136"/>
    </source>
</evidence>
<comment type="caution">
    <text evidence="8">The sequence shown here is derived from an EMBL/GenBank/DDBJ whole genome shotgun (WGS) entry which is preliminary data.</text>
</comment>